<evidence type="ECO:0000313" key="1">
    <source>
        <dbReference type="EMBL" id="KAG1358723.1"/>
    </source>
</evidence>
<reference evidence="1" key="1">
    <citation type="journal article" date="2017" name="Gigascience">
        <title>The genome draft of coconut (Cocos nucifera).</title>
        <authorList>
            <person name="Xiao Y."/>
            <person name="Xu P."/>
            <person name="Fan H."/>
            <person name="Baudouin L."/>
            <person name="Xia W."/>
            <person name="Bocs S."/>
            <person name="Xu J."/>
            <person name="Li Q."/>
            <person name="Guo A."/>
            <person name="Zhou L."/>
            <person name="Li J."/>
            <person name="Wu Y."/>
            <person name="Ma Z."/>
            <person name="Armero A."/>
            <person name="Issali A.E."/>
            <person name="Liu N."/>
            <person name="Peng M."/>
            <person name="Yang Y."/>
        </authorList>
    </citation>
    <scope>NUCLEOTIDE SEQUENCE</scope>
    <source>
        <tissue evidence="1">Spear leaf of Hainan Tall coconut</tissue>
    </source>
</reference>
<proteinExistence type="predicted"/>
<dbReference type="AlphaFoldDB" id="A0A8K0N5C3"/>
<gene>
    <name evidence="1" type="ORF">COCNU_08G001690</name>
</gene>
<sequence>MFFNLDLIKPTAMGKLIVDVEPTTETEAAAIIKPSTILLGEGLHGGEGLRGRFLGEGYRGDEEIHYGNKGWRSAAQELLGHFNDMVAMYKAVMVKLADTYEKMLRVDRSVAEELQEKVRLIERHAATTMAKILMEVMEASRLAYDLGFDECRTLV</sequence>
<reference evidence="1" key="2">
    <citation type="submission" date="2019-07" db="EMBL/GenBank/DDBJ databases">
        <authorList>
            <person name="Yang Y."/>
            <person name="Bocs S."/>
            <person name="Baudouin L."/>
        </authorList>
    </citation>
    <scope>NUCLEOTIDE SEQUENCE</scope>
    <source>
        <tissue evidence="1">Spear leaf of Hainan Tall coconut</tissue>
    </source>
</reference>
<comment type="caution">
    <text evidence="1">The sequence shown here is derived from an EMBL/GenBank/DDBJ whole genome shotgun (WGS) entry which is preliminary data.</text>
</comment>
<keyword evidence="2" id="KW-1185">Reference proteome</keyword>
<protein>
    <submittedName>
        <fullName evidence="1">Uncharacterized protein</fullName>
    </submittedName>
</protein>
<organism evidence="1 2">
    <name type="scientific">Cocos nucifera</name>
    <name type="common">Coconut palm</name>
    <dbReference type="NCBI Taxonomy" id="13894"/>
    <lineage>
        <taxon>Eukaryota</taxon>
        <taxon>Viridiplantae</taxon>
        <taxon>Streptophyta</taxon>
        <taxon>Embryophyta</taxon>
        <taxon>Tracheophyta</taxon>
        <taxon>Spermatophyta</taxon>
        <taxon>Magnoliopsida</taxon>
        <taxon>Liliopsida</taxon>
        <taxon>Arecaceae</taxon>
        <taxon>Arecoideae</taxon>
        <taxon>Cocoseae</taxon>
        <taxon>Attaleinae</taxon>
        <taxon>Cocos</taxon>
    </lineage>
</organism>
<evidence type="ECO:0000313" key="2">
    <source>
        <dbReference type="Proteomes" id="UP000797356"/>
    </source>
</evidence>
<name>A0A8K0N5C3_COCNU</name>
<dbReference type="Proteomes" id="UP000797356">
    <property type="component" value="Chromosome 8"/>
</dbReference>
<accession>A0A8K0N5C3</accession>
<dbReference type="EMBL" id="CM017879">
    <property type="protein sequence ID" value="KAG1358723.1"/>
    <property type="molecule type" value="Genomic_DNA"/>
</dbReference>